<comment type="catalytic activity">
    <reaction evidence="16 17 18">
        <text>(6S)-NADPHX + ADP = AMP + phosphate + NADPH + H(+)</text>
        <dbReference type="Rhea" id="RHEA:32235"/>
        <dbReference type="ChEBI" id="CHEBI:15378"/>
        <dbReference type="ChEBI" id="CHEBI:43474"/>
        <dbReference type="ChEBI" id="CHEBI:57783"/>
        <dbReference type="ChEBI" id="CHEBI:64076"/>
        <dbReference type="ChEBI" id="CHEBI:456215"/>
        <dbReference type="ChEBI" id="CHEBI:456216"/>
        <dbReference type="EC" id="4.2.1.136"/>
    </reaction>
</comment>
<dbReference type="STRING" id="1837282.A6F49_15905"/>
<evidence type="ECO:0000313" key="21">
    <source>
        <dbReference type="EMBL" id="OAV59340.1"/>
    </source>
</evidence>
<keyword evidence="6 17" id="KW-0547">Nucleotide-binding</keyword>
<dbReference type="PROSITE" id="PS51385">
    <property type="entry name" value="YJEF_N"/>
    <property type="match status" value="1"/>
</dbReference>
<feature type="binding site" evidence="17">
    <location>
        <position position="312"/>
    </location>
    <ligand>
        <name>(6S)-NADPHX</name>
        <dbReference type="ChEBI" id="CHEBI:64076"/>
    </ligand>
</feature>
<comment type="catalytic activity">
    <reaction evidence="2 18">
        <text>(6R)-NADPHX = (6S)-NADPHX</text>
        <dbReference type="Rhea" id="RHEA:32227"/>
        <dbReference type="ChEBI" id="CHEBI:64076"/>
        <dbReference type="ChEBI" id="CHEBI:64077"/>
        <dbReference type="EC" id="5.1.99.6"/>
    </reaction>
</comment>
<comment type="subunit">
    <text evidence="17">Homotetramer.</text>
</comment>
<evidence type="ECO:0000256" key="2">
    <source>
        <dbReference type="ARBA" id="ARBA00000909"/>
    </source>
</evidence>
<dbReference type="PROSITE" id="PS01050">
    <property type="entry name" value="YJEF_C_2"/>
    <property type="match status" value="1"/>
</dbReference>
<gene>
    <name evidence="17" type="primary">nnrD</name>
    <name evidence="21" type="ORF">A6F49_15905</name>
</gene>
<evidence type="ECO:0000256" key="7">
    <source>
        <dbReference type="ARBA" id="ARBA00022840"/>
    </source>
</evidence>
<feature type="binding site" evidence="17">
    <location>
        <position position="431"/>
    </location>
    <ligand>
        <name>AMP</name>
        <dbReference type="ChEBI" id="CHEBI:456215"/>
    </ligand>
</feature>
<proteinExistence type="inferred from homology"/>
<keyword evidence="9 18" id="KW-0630">Potassium</keyword>
<dbReference type="GO" id="GO:0046496">
    <property type="term" value="P:nicotinamide nucleotide metabolic process"/>
    <property type="evidence" value="ECO:0007669"/>
    <property type="project" value="UniProtKB-UniRule"/>
</dbReference>
<comment type="function">
    <text evidence="17">Catalyzes the dehydration of the S-form of NAD(P)HX at the expense of ADP, which is converted to AMP. Together with NAD(P)HX epimerase, which catalyzes the epimerization of the S- and R-forms, the enzyme allows the repair of both epimers of NAD(P)HX, a damaged form of NAD(P)H that is a result of enzymatic or heat-dependent hydration.</text>
</comment>
<dbReference type="PIRSF" id="PIRSF017184">
    <property type="entry name" value="Nnr"/>
    <property type="match status" value="1"/>
</dbReference>
<evidence type="ECO:0000256" key="3">
    <source>
        <dbReference type="ARBA" id="ARBA00006001"/>
    </source>
</evidence>
<feature type="binding site" evidence="17">
    <location>
        <position position="255"/>
    </location>
    <ligand>
        <name>(6S)-NADPHX</name>
        <dbReference type="ChEBI" id="CHEBI:64076"/>
    </ligand>
</feature>
<dbReference type="InterPro" id="IPR000631">
    <property type="entry name" value="CARKD"/>
</dbReference>
<comment type="similarity">
    <text evidence="17">Belongs to the NnrD/CARKD family.</text>
</comment>
<comment type="similarity">
    <text evidence="4 18">In the C-terminal section; belongs to the NnrD/CARKD family.</text>
</comment>
<evidence type="ECO:0000256" key="11">
    <source>
        <dbReference type="ARBA" id="ARBA00023235"/>
    </source>
</evidence>
<feature type="binding site" evidence="17">
    <location>
        <position position="364"/>
    </location>
    <ligand>
        <name>(6S)-NADPHX</name>
        <dbReference type="ChEBI" id="CHEBI:64076"/>
    </ligand>
</feature>
<dbReference type="OrthoDB" id="9806925at2"/>
<evidence type="ECO:0000256" key="10">
    <source>
        <dbReference type="ARBA" id="ARBA00023027"/>
    </source>
</evidence>
<evidence type="ECO:0000256" key="5">
    <source>
        <dbReference type="ARBA" id="ARBA00022723"/>
    </source>
</evidence>
<feature type="domain" description="YjeF N-terminal" evidence="20">
    <location>
        <begin position="10"/>
        <end position="211"/>
    </location>
</feature>
<dbReference type="GO" id="GO:0005524">
    <property type="term" value="F:ATP binding"/>
    <property type="evidence" value="ECO:0007669"/>
    <property type="project" value="UniProtKB-UniRule"/>
</dbReference>
<keyword evidence="5 18" id="KW-0479">Metal-binding</keyword>
<keyword evidence="8 17" id="KW-0521">NADP</keyword>
<keyword evidence="7 17" id="KW-0067">ATP-binding</keyword>
<dbReference type="InterPro" id="IPR017953">
    <property type="entry name" value="Carbohydrate_kinase_pred_CS"/>
</dbReference>
<dbReference type="Pfam" id="PF03853">
    <property type="entry name" value="YjeF_N"/>
    <property type="match status" value="1"/>
</dbReference>
<dbReference type="PANTHER" id="PTHR12592:SF0">
    <property type="entry name" value="ATP-DEPENDENT (S)-NAD(P)H-HYDRATE DEHYDRATASE"/>
    <property type="match status" value="1"/>
</dbReference>
<accession>A0A1B7LWC6</accession>
<protein>
    <recommendedName>
        <fullName evidence="17">ADP-dependent (S)-NAD(P)H-hydrate dehydratase</fullName>
        <ecNumber evidence="17">4.2.1.136</ecNumber>
    </recommendedName>
    <alternativeName>
        <fullName evidence="17">ADP-dependent NAD(P)HX dehydratase</fullName>
    </alternativeName>
</protein>
<dbReference type="Proteomes" id="UP000078292">
    <property type="component" value="Unassembled WGS sequence"/>
</dbReference>
<comment type="cofactor">
    <cofactor evidence="18">
        <name>K(+)</name>
        <dbReference type="ChEBI" id="CHEBI:29103"/>
    </cofactor>
    <text evidence="18">Binds 1 potassium ion per subunit.</text>
</comment>
<dbReference type="GO" id="GO:0046872">
    <property type="term" value="F:metal ion binding"/>
    <property type="evidence" value="ECO:0007669"/>
    <property type="project" value="UniProtKB-UniRule"/>
</dbReference>
<evidence type="ECO:0000256" key="12">
    <source>
        <dbReference type="ARBA" id="ARBA00023239"/>
    </source>
</evidence>
<keyword evidence="11 18" id="KW-0413">Isomerase</keyword>
<evidence type="ECO:0000256" key="15">
    <source>
        <dbReference type="ARBA" id="ARBA00048238"/>
    </source>
</evidence>
<evidence type="ECO:0000256" key="13">
    <source>
        <dbReference type="ARBA" id="ARBA00023268"/>
    </source>
</evidence>
<dbReference type="PANTHER" id="PTHR12592">
    <property type="entry name" value="ATP-DEPENDENT (S)-NAD(P)H-HYDRATE DEHYDRATASE FAMILY MEMBER"/>
    <property type="match status" value="1"/>
</dbReference>
<dbReference type="InterPro" id="IPR030677">
    <property type="entry name" value="Nnr"/>
</dbReference>
<dbReference type="GO" id="GO:0052856">
    <property type="term" value="F:NAD(P)HX epimerase activity"/>
    <property type="evidence" value="ECO:0007669"/>
    <property type="project" value="UniProtKB-EC"/>
</dbReference>
<feature type="binding site" evidence="17">
    <location>
        <position position="432"/>
    </location>
    <ligand>
        <name>(6S)-NADPHX</name>
        <dbReference type="ChEBI" id="CHEBI:64076"/>
    </ligand>
</feature>
<dbReference type="SUPFAM" id="SSF64153">
    <property type="entry name" value="YjeF N-terminal domain-like"/>
    <property type="match status" value="1"/>
</dbReference>
<evidence type="ECO:0000256" key="8">
    <source>
        <dbReference type="ARBA" id="ARBA00022857"/>
    </source>
</evidence>
<keyword evidence="22" id="KW-1185">Reference proteome</keyword>
<dbReference type="EMBL" id="LXEY01000022">
    <property type="protein sequence ID" value="OAV59340.1"/>
    <property type="molecule type" value="Genomic_DNA"/>
</dbReference>
<dbReference type="Pfam" id="PF01256">
    <property type="entry name" value="Carb_kinase"/>
    <property type="match status" value="1"/>
</dbReference>
<evidence type="ECO:0000259" key="19">
    <source>
        <dbReference type="PROSITE" id="PS51383"/>
    </source>
</evidence>
<comment type="similarity">
    <text evidence="3 18">In the N-terminal section; belongs to the NnrE/AIBP family.</text>
</comment>
<evidence type="ECO:0000256" key="14">
    <source>
        <dbReference type="ARBA" id="ARBA00025153"/>
    </source>
</evidence>
<comment type="catalytic activity">
    <reaction evidence="1 18">
        <text>(6R)-NADHX = (6S)-NADHX</text>
        <dbReference type="Rhea" id="RHEA:32215"/>
        <dbReference type="ChEBI" id="CHEBI:64074"/>
        <dbReference type="ChEBI" id="CHEBI:64075"/>
        <dbReference type="EC" id="5.1.99.6"/>
    </reaction>
</comment>
<dbReference type="InterPro" id="IPR004443">
    <property type="entry name" value="YjeF_N_dom"/>
</dbReference>
<evidence type="ECO:0000256" key="16">
    <source>
        <dbReference type="ARBA" id="ARBA00049209"/>
    </source>
</evidence>
<dbReference type="GO" id="GO:0110051">
    <property type="term" value="P:metabolite repair"/>
    <property type="evidence" value="ECO:0007669"/>
    <property type="project" value="TreeGrafter"/>
</dbReference>
<dbReference type="Gene3D" id="3.40.1190.20">
    <property type="match status" value="1"/>
</dbReference>
<dbReference type="EC" id="4.2.1.136" evidence="17"/>
<dbReference type="CDD" id="cd01171">
    <property type="entry name" value="YXKO-related"/>
    <property type="match status" value="1"/>
</dbReference>
<comment type="cofactor">
    <cofactor evidence="17">
        <name>Mg(2+)</name>
        <dbReference type="ChEBI" id="CHEBI:18420"/>
    </cofactor>
</comment>
<keyword evidence="10 17" id="KW-0520">NAD</keyword>
<dbReference type="RefSeq" id="WP_043058708.1">
    <property type="nucleotide sequence ID" value="NZ_LXEY01000022.1"/>
</dbReference>
<evidence type="ECO:0000256" key="17">
    <source>
        <dbReference type="HAMAP-Rule" id="MF_01965"/>
    </source>
</evidence>
<feature type="binding site" evidence="17">
    <location>
        <begin position="402"/>
        <end position="406"/>
    </location>
    <ligand>
        <name>AMP</name>
        <dbReference type="ChEBI" id="CHEBI:456215"/>
    </ligand>
</feature>
<comment type="catalytic activity">
    <reaction evidence="15 17 18">
        <text>(6S)-NADHX + ADP = AMP + phosphate + NADH + H(+)</text>
        <dbReference type="Rhea" id="RHEA:32223"/>
        <dbReference type="ChEBI" id="CHEBI:15378"/>
        <dbReference type="ChEBI" id="CHEBI:43474"/>
        <dbReference type="ChEBI" id="CHEBI:57945"/>
        <dbReference type="ChEBI" id="CHEBI:64074"/>
        <dbReference type="ChEBI" id="CHEBI:456215"/>
        <dbReference type="ChEBI" id="CHEBI:456216"/>
        <dbReference type="EC" id="4.2.1.136"/>
    </reaction>
</comment>
<dbReference type="PROSITE" id="PS51383">
    <property type="entry name" value="YJEF_C_3"/>
    <property type="match status" value="1"/>
</dbReference>
<evidence type="ECO:0000256" key="4">
    <source>
        <dbReference type="ARBA" id="ARBA00009524"/>
    </source>
</evidence>
<feature type="domain" description="YjeF C-terminal" evidence="19">
    <location>
        <begin position="220"/>
        <end position="498"/>
    </location>
</feature>
<dbReference type="HAMAP" id="MF_01965">
    <property type="entry name" value="NADHX_dehydratase"/>
    <property type="match status" value="1"/>
</dbReference>
<evidence type="ECO:0000256" key="1">
    <source>
        <dbReference type="ARBA" id="ARBA00000013"/>
    </source>
</evidence>
<dbReference type="GO" id="GO:0052855">
    <property type="term" value="F:ADP-dependent NAD(P)H-hydrate dehydratase activity"/>
    <property type="evidence" value="ECO:0007669"/>
    <property type="project" value="UniProtKB-UniRule"/>
</dbReference>
<keyword evidence="12 17" id="KW-0456">Lyase</keyword>
<comment type="caution">
    <text evidence="21">The sequence shown here is derived from an EMBL/GenBank/DDBJ whole genome shotgun (WGS) entry which is preliminary data.</text>
</comment>
<name>A0A1B7LWC6_9MICC</name>
<dbReference type="SUPFAM" id="SSF53613">
    <property type="entry name" value="Ribokinase-like"/>
    <property type="match status" value="1"/>
</dbReference>
<dbReference type="InterPro" id="IPR029056">
    <property type="entry name" value="Ribokinase-like"/>
</dbReference>
<evidence type="ECO:0000256" key="6">
    <source>
        <dbReference type="ARBA" id="ARBA00022741"/>
    </source>
</evidence>
<keyword evidence="13" id="KW-0511">Multifunctional enzyme</keyword>
<reference evidence="21 22" key="1">
    <citation type="submission" date="2016-04" db="EMBL/GenBank/DDBJ databases">
        <title>First whole genome shotgun sequence of the bacterium Enteractinococcus sp. strain UASWS1574.</title>
        <authorList>
            <person name="Crovadore J."/>
            <person name="Chablais R."/>
            <person name="Lefort F."/>
        </authorList>
    </citation>
    <scope>NUCLEOTIDE SEQUENCE [LARGE SCALE GENOMIC DNA]</scope>
    <source>
        <strain evidence="21 22">UASWS1574</strain>
    </source>
</reference>
<dbReference type="AlphaFoldDB" id="A0A1B7LWC6"/>
<dbReference type="PROSITE" id="PS01049">
    <property type="entry name" value="YJEF_C_1"/>
    <property type="match status" value="1"/>
</dbReference>
<organism evidence="21 22">
    <name type="scientific">Enteractinococcus helveticum</name>
    <dbReference type="NCBI Taxonomy" id="1837282"/>
    <lineage>
        <taxon>Bacteria</taxon>
        <taxon>Bacillati</taxon>
        <taxon>Actinomycetota</taxon>
        <taxon>Actinomycetes</taxon>
        <taxon>Micrococcales</taxon>
        <taxon>Micrococcaceae</taxon>
    </lineage>
</organism>
<dbReference type="Gene3D" id="3.40.50.10260">
    <property type="entry name" value="YjeF N-terminal domain"/>
    <property type="match status" value="1"/>
</dbReference>
<evidence type="ECO:0000259" key="20">
    <source>
        <dbReference type="PROSITE" id="PS51385"/>
    </source>
</evidence>
<dbReference type="InterPro" id="IPR036652">
    <property type="entry name" value="YjeF_N_dom_sf"/>
</dbReference>
<evidence type="ECO:0000256" key="18">
    <source>
        <dbReference type="PIRNR" id="PIRNR017184"/>
    </source>
</evidence>
<comment type="function">
    <text evidence="14 18">Bifunctional enzyme that catalyzes the epimerization of the S- and R-forms of NAD(P)HX and the dehydration of the S-form of NAD(P)HX at the expense of ADP, which is converted to AMP. This allows the repair of both epimers of NAD(P)HX, a damaged form of NAD(P)H that is a result of enzymatic or heat-dependent hydration.</text>
</comment>
<evidence type="ECO:0000256" key="9">
    <source>
        <dbReference type="ARBA" id="ARBA00022958"/>
    </source>
</evidence>
<sequence>MRRCYTGAQIRAAEKPRLEAGDGPVLMRRAAWGLAHHTFQLLATRAQTYGSRVIGLIGKGNNGGDTLWALSFLAKRGIAIAAIPINTTPTDLHPEGLAAFRRAGGRIVDKIPTDTAAVIDGVLGTGFSGSFDLPGYLATNHLSIPATAAVIACDIPSGVLADTGDIPGAALAADLTVTFAGPKVGLFAEAGSQHSGTIRVVDIGINDQLAAIDHPWWIAEIPDVAKSYGTPAWDVHKYSRGVLGVVAGSAEYPGAAVLVVNAAAATGVGYISLVAEPPRGKTVADKVISANPQAVVADQLTDKATAVVIGPGLGETMRAKDATGAALQAALRLQIPVLVDASGLDVLQAEVFELGFAALVLTPHVGEMRRLTQRLAPDLAEHSVVDQAAEFARRFDTWIVLKSATTYVFGPHGIRSVHPGRTPELATAGTGDTLSGILGAGLSRLRPEDHDFMQRLFHTLSAGVRLHSMAGELAARDGGVVVSTLEHYIRQAKRQDLE</sequence>
<evidence type="ECO:0000313" key="22">
    <source>
        <dbReference type="Proteomes" id="UP000078292"/>
    </source>
</evidence>